<evidence type="ECO:0000256" key="8">
    <source>
        <dbReference type="SAM" id="SignalP"/>
    </source>
</evidence>
<dbReference type="InterPro" id="IPR052606">
    <property type="entry name" value="DnaJ_domain_protein"/>
</dbReference>
<feature type="compositionally biased region" description="Basic residues" evidence="6">
    <location>
        <begin position="354"/>
        <end position="364"/>
    </location>
</feature>
<keyword evidence="10" id="KW-1185">Reference proteome</keyword>
<evidence type="ECO:0000256" key="7">
    <source>
        <dbReference type="SAM" id="Phobius"/>
    </source>
</evidence>
<dbReference type="PRINTS" id="PR00625">
    <property type="entry name" value="JDOMAIN"/>
</dbReference>
<dbReference type="PANTHER" id="PTHR44653:SF2">
    <property type="entry name" value="DNAJ HOMOLOG SUBFAMILY C MEMBER 1"/>
    <property type="match status" value="1"/>
</dbReference>
<evidence type="ECO:0000256" key="3">
    <source>
        <dbReference type="ARBA" id="ARBA00022989"/>
    </source>
</evidence>
<dbReference type="PROSITE" id="PS50076">
    <property type="entry name" value="DNAJ_2"/>
    <property type="match status" value="1"/>
</dbReference>
<dbReference type="InterPro" id="IPR001623">
    <property type="entry name" value="DnaJ_domain"/>
</dbReference>
<comment type="subcellular location">
    <subcellularLocation>
        <location evidence="5">Endomembrane system</location>
        <topology evidence="5">Single-pass membrane protein</topology>
    </subcellularLocation>
</comment>
<evidence type="ECO:0000313" key="9">
    <source>
        <dbReference type="EMBL" id="WVN87790.1"/>
    </source>
</evidence>
<evidence type="ECO:0000256" key="6">
    <source>
        <dbReference type="SAM" id="MobiDB-lite"/>
    </source>
</evidence>
<evidence type="ECO:0000256" key="4">
    <source>
        <dbReference type="ARBA" id="ARBA00023136"/>
    </source>
</evidence>
<dbReference type="RefSeq" id="XP_066068490.1">
    <property type="nucleotide sequence ID" value="XM_066212393.1"/>
</dbReference>
<protein>
    <submittedName>
        <fullName evidence="9">Uncharacterized protein</fullName>
    </submittedName>
</protein>
<evidence type="ECO:0000256" key="5">
    <source>
        <dbReference type="ARBA" id="ARBA00037847"/>
    </source>
</evidence>
<name>A0A1E3IQD6_9TREE</name>
<keyword evidence="3 7" id="KW-1133">Transmembrane helix</keyword>
<proteinExistence type="predicted"/>
<sequence length="364" mass="40666">MRIFSLPVFIFALLCCLTAAWAWSKEDYELFDLVSALEAAEGKGTTFYSHLNIPASATTQQITKAYRKKSLELHPDKNPGVKNIHERFARLGIIGQILRNPERRERYNFFYKNGVPKWRGTGYYYSRFRPTLSHTVVFLILLTNLLHRLVLSLNYSKHQRRISYFEDAARSSAGVLGSGTATNVAPTSQTRRRKVRVPMVEGNENAGMLELIVSGNRVFLPHDDGTLTPLSSLARPPSWSQTWIAAFLLSSLRMLVEKCPLNIQQSLPSFLQPHVEEQVVIESQSEDDEGFSLDTPTTTGRVSKKALQKGKNSRSHTNTPKDSPAATELESDADSSAAVNKGKKSKPGPGKASAMRKRKMGLKK</sequence>
<reference evidence="9" key="1">
    <citation type="submission" date="2016-06" db="EMBL/GenBank/DDBJ databases">
        <authorList>
            <person name="Cuomo C."/>
            <person name="Litvintseva A."/>
            <person name="Heitman J."/>
            <person name="Chen Y."/>
            <person name="Sun S."/>
            <person name="Springer D."/>
            <person name="Dromer F."/>
            <person name="Young S."/>
            <person name="Zeng Q."/>
            <person name="Chapman S."/>
            <person name="Gujja S."/>
            <person name="Saif S."/>
            <person name="Birren B."/>
        </authorList>
    </citation>
    <scope>NUCLEOTIDE SEQUENCE</scope>
    <source>
        <strain evidence="9">CBS 7841</strain>
    </source>
</reference>
<dbReference type="GO" id="GO:0012505">
    <property type="term" value="C:endomembrane system"/>
    <property type="evidence" value="ECO:0007669"/>
    <property type="project" value="UniProtKB-SubCell"/>
</dbReference>
<dbReference type="InterPro" id="IPR036869">
    <property type="entry name" value="J_dom_sf"/>
</dbReference>
<feature type="signal peptide" evidence="8">
    <location>
        <begin position="1"/>
        <end position="22"/>
    </location>
</feature>
<dbReference type="SUPFAM" id="SSF46565">
    <property type="entry name" value="Chaperone J-domain"/>
    <property type="match status" value="1"/>
</dbReference>
<dbReference type="GeneID" id="91087196"/>
<gene>
    <name evidence="9" type="ORF">L203_102985</name>
</gene>
<feature type="transmembrane region" description="Helical" evidence="7">
    <location>
        <begin position="132"/>
        <end position="151"/>
    </location>
</feature>
<dbReference type="SMART" id="SM00271">
    <property type="entry name" value="DnaJ"/>
    <property type="match status" value="1"/>
</dbReference>
<keyword evidence="2 8" id="KW-0732">Signal</keyword>
<organism evidence="9 10">
    <name type="scientific">Cryptococcus depauperatus CBS 7841</name>
    <dbReference type="NCBI Taxonomy" id="1295531"/>
    <lineage>
        <taxon>Eukaryota</taxon>
        <taxon>Fungi</taxon>
        <taxon>Dikarya</taxon>
        <taxon>Basidiomycota</taxon>
        <taxon>Agaricomycotina</taxon>
        <taxon>Tremellomycetes</taxon>
        <taxon>Tremellales</taxon>
        <taxon>Cryptococcaceae</taxon>
        <taxon>Cryptococcus</taxon>
    </lineage>
</organism>
<dbReference type="KEGG" id="cdep:91087196"/>
<dbReference type="PANTHER" id="PTHR44653">
    <property type="entry name" value="DNAJ HOMOLOG SUBFAMILY C MEMBER 1"/>
    <property type="match status" value="1"/>
</dbReference>
<evidence type="ECO:0000313" key="10">
    <source>
        <dbReference type="Proteomes" id="UP000094043"/>
    </source>
</evidence>
<dbReference type="OrthoDB" id="413400at2759"/>
<accession>A0A1E3IQD6</accession>
<reference evidence="9" key="2">
    <citation type="journal article" date="2022" name="Elife">
        <title>Obligate sexual reproduction of a homothallic fungus closely related to the Cryptococcus pathogenic species complex.</title>
        <authorList>
            <person name="Passer A.R."/>
            <person name="Clancey S.A."/>
            <person name="Shea T."/>
            <person name="David-Palma M."/>
            <person name="Averette A.F."/>
            <person name="Boekhout T."/>
            <person name="Porcel B.M."/>
            <person name="Nowrousian M."/>
            <person name="Cuomo C.A."/>
            <person name="Sun S."/>
            <person name="Heitman J."/>
            <person name="Coelho M.A."/>
        </authorList>
    </citation>
    <scope>NUCLEOTIDE SEQUENCE</scope>
    <source>
        <strain evidence="9">CBS 7841</strain>
    </source>
</reference>
<keyword evidence="1 7" id="KW-0812">Transmembrane</keyword>
<dbReference type="EMBL" id="CP143786">
    <property type="protein sequence ID" value="WVN87790.1"/>
    <property type="molecule type" value="Genomic_DNA"/>
</dbReference>
<dbReference type="Proteomes" id="UP000094043">
    <property type="component" value="Chromosome 3"/>
</dbReference>
<dbReference type="Pfam" id="PF00226">
    <property type="entry name" value="DnaJ"/>
    <property type="match status" value="1"/>
</dbReference>
<evidence type="ECO:0000256" key="1">
    <source>
        <dbReference type="ARBA" id="ARBA00022692"/>
    </source>
</evidence>
<feature type="region of interest" description="Disordered" evidence="6">
    <location>
        <begin position="282"/>
        <end position="364"/>
    </location>
</feature>
<dbReference type="CDD" id="cd06257">
    <property type="entry name" value="DnaJ"/>
    <property type="match status" value="1"/>
</dbReference>
<evidence type="ECO:0000256" key="2">
    <source>
        <dbReference type="ARBA" id="ARBA00022729"/>
    </source>
</evidence>
<keyword evidence="4 7" id="KW-0472">Membrane</keyword>
<dbReference type="VEuPathDB" id="FungiDB:L203_01746"/>
<feature type="chain" id="PRO_5043792063" evidence="8">
    <location>
        <begin position="23"/>
        <end position="364"/>
    </location>
</feature>
<dbReference type="AlphaFoldDB" id="A0A1E3IQD6"/>
<reference evidence="9" key="3">
    <citation type="submission" date="2024-01" db="EMBL/GenBank/DDBJ databases">
        <authorList>
            <person name="Coelho M.A."/>
            <person name="David-Palma M."/>
            <person name="Shea T."/>
            <person name="Sun S."/>
            <person name="Cuomo C.A."/>
            <person name="Heitman J."/>
        </authorList>
    </citation>
    <scope>NUCLEOTIDE SEQUENCE</scope>
    <source>
        <strain evidence="9">CBS 7841</strain>
    </source>
</reference>
<dbReference type="Gene3D" id="1.10.287.110">
    <property type="entry name" value="DnaJ domain"/>
    <property type="match status" value="1"/>
</dbReference>
<feature type="compositionally biased region" description="Basic residues" evidence="6">
    <location>
        <begin position="302"/>
        <end position="314"/>
    </location>
</feature>